<accession>A0AAW2GAR5</accession>
<reference evidence="1 2" key="1">
    <citation type="submission" date="2023-03" db="EMBL/GenBank/DDBJ databases">
        <title>High recombination rates correlate with genetic variation in Cardiocondyla obscurior ants.</title>
        <authorList>
            <person name="Errbii M."/>
        </authorList>
    </citation>
    <scope>NUCLEOTIDE SEQUENCE [LARGE SCALE GENOMIC DNA]</scope>
    <source>
        <strain evidence="1">Alpha-2009</strain>
        <tissue evidence="1">Whole body</tissue>
    </source>
</reference>
<proteinExistence type="predicted"/>
<protein>
    <submittedName>
        <fullName evidence="1">Uncharacterized protein</fullName>
    </submittedName>
</protein>
<evidence type="ECO:0000313" key="2">
    <source>
        <dbReference type="Proteomes" id="UP001430953"/>
    </source>
</evidence>
<keyword evidence="2" id="KW-1185">Reference proteome</keyword>
<comment type="caution">
    <text evidence="1">The sequence shown here is derived from an EMBL/GenBank/DDBJ whole genome shotgun (WGS) entry which is preliminary data.</text>
</comment>
<dbReference type="EMBL" id="JADYXP020000005">
    <property type="protein sequence ID" value="KAL0123585.1"/>
    <property type="molecule type" value="Genomic_DNA"/>
</dbReference>
<name>A0AAW2GAR5_9HYME</name>
<evidence type="ECO:0000313" key="1">
    <source>
        <dbReference type="EMBL" id="KAL0123585.1"/>
    </source>
</evidence>
<dbReference type="Proteomes" id="UP001430953">
    <property type="component" value="Unassembled WGS sequence"/>
</dbReference>
<dbReference type="AlphaFoldDB" id="A0AAW2GAR5"/>
<sequence length="118" mass="13701">MCCFKTLASSRSFMAVGDPRVIEQSRIIYKANEFDPAVSRERSYFRKRLRGSPSKLNPPEIQMSTDASYERLRSLRRQYCKFLFRANVNFTTVDVSVLPRCPEVISFSRRIILTAPAR</sequence>
<organism evidence="1 2">
    <name type="scientific">Cardiocondyla obscurior</name>
    <dbReference type="NCBI Taxonomy" id="286306"/>
    <lineage>
        <taxon>Eukaryota</taxon>
        <taxon>Metazoa</taxon>
        <taxon>Ecdysozoa</taxon>
        <taxon>Arthropoda</taxon>
        <taxon>Hexapoda</taxon>
        <taxon>Insecta</taxon>
        <taxon>Pterygota</taxon>
        <taxon>Neoptera</taxon>
        <taxon>Endopterygota</taxon>
        <taxon>Hymenoptera</taxon>
        <taxon>Apocrita</taxon>
        <taxon>Aculeata</taxon>
        <taxon>Formicoidea</taxon>
        <taxon>Formicidae</taxon>
        <taxon>Myrmicinae</taxon>
        <taxon>Cardiocondyla</taxon>
    </lineage>
</organism>
<gene>
    <name evidence="1" type="ORF">PUN28_005829</name>
</gene>